<dbReference type="Proteomes" id="UP001274830">
    <property type="component" value="Unassembled WGS sequence"/>
</dbReference>
<proteinExistence type="predicted"/>
<name>A0AAE0WQM6_9PEZI</name>
<gene>
    <name evidence="1" type="ORF">LTR78_004249</name>
</gene>
<evidence type="ECO:0000313" key="1">
    <source>
        <dbReference type="EMBL" id="KAK3676057.1"/>
    </source>
</evidence>
<dbReference type="AlphaFoldDB" id="A0AAE0WQM6"/>
<evidence type="ECO:0008006" key="3">
    <source>
        <dbReference type="Google" id="ProtNLM"/>
    </source>
</evidence>
<sequence length="359" mass="40097">MDDAFYFTCQQARFHELSGPFKAYDGSTANHGPNSVSAVDNVRAYLQSCEVYAARDLKYDGDILAAFRGSRMLYGVPEKYLVATWLWTAEGKHQRRLECPDIPTWSWAAWKGSLSYGTTSTKGSHGDRAAMLGTLVCFYVQDKAGKLSLLNVEECWFYQPLLIEPPSSISLAMPSKPIKPNYSAGVDRYQDWPTTTETEALWSQCPQSPWTIMQQDLLLHGGHHMTSLPSHAIMFRTTIAMLQVGPGTTDKNVSSFIAMPILYNASGEAVGDLIEGDSAPRSVTLGKHEFIVLCAGTDPADTVLRRKSENERARTYELRVMQIERDVADPRLCRRVDIGCVVAEKWEGCLPEWKNIVLI</sequence>
<dbReference type="EMBL" id="JAUTXT010000012">
    <property type="protein sequence ID" value="KAK3676057.1"/>
    <property type="molecule type" value="Genomic_DNA"/>
</dbReference>
<reference evidence="1" key="1">
    <citation type="submission" date="2023-07" db="EMBL/GenBank/DDBJ databases">
        <title>Black Yeasts Isolated from many extreme environments.</title>
        <authorList>
            <person name="Coleine C."/>
            <person name="Stajich J.E."/>
            <person name="Selbmann L."/>
        </authorList>
    </citation>
    <scope>NUCLEOTIDE SEQUENCE</scope>
    <source>
        <strain evidence="1">CCFEE 5485</strain>
    </source>
</reference>
<accession>A0AAE0WQM6</accession>
<organism evidence="1 2">
    <name type="scientific">Recurvomyces mirabilis</name>
    <dbReference type="NCBI Taxonomy" id="574656"/>
    <lineage>
        <taxon>Eukaryota</taxon>
        <taxon>Fungi</taxon>
        <taxon>Dikarya</taxon>
        <taxon>Ascomycota</taxon>
        <taxon>Pezizomycotina</taxon>
        <taxon>Dothideomycetes</taxon>
        <taxon>Dothideomycetidae</taxon>
        <taxon>Mycosphaerellales</taxon>
        <taxon>Teratosphaeriaceae</taxon>
        <taxon>Recurvomyces</taxon>
    </lineage>
</organism>
<protein>
    <recommendedName>
        <fullName evidence="3">Heterokaryon incompatibility domain-containing protein</fullName>
    </recommendedName>
</protein>
<keyword evidence="2" id="KW-1185">Reference proteome</keyword>
<evidence type="ECO:0000313" key="2">
    <source>
        <dbReference type="Proteomes" id="UP001274830"/>
    </source>
</evidence>
<comment type="caution">
    <text evidence="1">The sequence shown here is derived from an EMBL/GenBank/DDBJ whole genome shotgun (WGS) entry which is preliminary data.</text>
</comment>